<evidence type="ECO:0000256" key="1">
    <source>
        <dbReference type="ARBA" id="ARBA00000085"/>
    </source>
</evidence>
<dbReference type="InterPro" id="IPR003661">
    <property type="entry name" value="HisK_dim/P_dom"/>
</dbReference>
<keyword evidence="7" id="KW-0732">Signal</keyword>
<dbReference type="RefSeq" id="WP_189607575.1">
    <property type="nucleotide sequence ID" value="NZ_BMXR01000002.1"/>
</dbReference>
<feature type="transmembrane region" description="Helical" evidence="6">
    <location>
        <begin position="359"/>
        <end position="380"/>
    </location>
</feature>
<dbReference type="InterPro" id="IPR036890">
    <property type="entry name" value="HATPase_C_sf"/>
</dbReference>
<keyword evidence="11" id="KW-1185">Reference proteome</keyword>
<dbReference type="Gene3D" id="1.10.287.130">
    <property type="match status" value="1"/>
</dbReference>
<accession>A0A918N8D6</accession>
<dbReference type="SUPFAM" id="SSF55874">
    <property type="entry name" value="ATPase domain of HSP90 chaperone/DNA topoisomerase II/histidine kinase"/>
    <property type="match status" value="1"/>
</dbReference>
<feature type="transmembrane region" description="Helical" evidence="6">
    <location>
        <begin position="333"/>
        <end position="353"/>
    </location>
</feature>
<dbReference type="AlphaFoldDB" id="A0A918N8D6"/>
<dbReference type="Pfam" id="PF00072">
    <property type="entry name" value="Response_reg"/>
    <property type="match status" value="1"/>
</dbReference>
<feature type="transmembrane region" description="Helical" evidence="6">
    <location>
        <begin position="210"/>
        <end position="228"/>
    </location>
</feature>
<evidence type="ECO:0000313" key="11">
    <source>
        <dbReference type="Proteomes" id="UP000626148"/>
    </source>
</evidence>
<name>A0A918N8D6_9GAMM</name>
<evidence type="ECO:0000313" key="10">
    <source>
        <dbReference type="EMBL" id="GGX46490.1"/>
    </source>
</evidence>
<keyword evidence="6" id="KW-0812">Transmembrane</keyword>
<feature type="transmembrane region" description="Helical" evidence="6">
    <location>
        <begin position="277"/>
        <end position="297"/>
    </location>
</feature>
<dbReference type="SMART" id="SM00388">
    <property type="entry name" value="HisKA"/>
    <property type="match status" value="1"/>
</dbReference>
<dbReference type="EC" id="2.7.13.3" evidence="2"/>
<keyword evidence="6" id="KW-1133">Transmembrane helix</keyword>
<dbReference type="Gene3D" id="3.30.565.10">
    <property type="entry name" value="Histidine kinase-like ATPase, C-terminal domain"/>
    <property type="match status" value="1"/>
</dbReference>
<reference evidence="10" key="1">
    <citation type="journal article" date="2014" name="Int. J. Syst. Evol. Microbiol.">
        <title>Complete genome sequence of Corynebacterium casei LMG S-19264T (=DSM 44701T), isolated from a smear-ripened cheese.</title>
        <authorList>
            <consortium name="US DOE Joint Genome Institute (JGI-PGF)"/>
            <person name="Walter F."/>
            <person name="Albersmeier A."/>
            <person name="Kalinowski J."/>
            <person name="Ruckert C."/>
        </authorList>
    </citation>
    <scope>NUCLEOTIDE SEQUENCE</scope>
    <source>
        <strain evidence="10">KCTC 22169</strain>
    </source>
</reference>
<keyword evidence="6" id="KW-0472">Membrane</keyword>
<feature type="domain" description="Histidine kinase" evidence="8">
    <location>
        <begin position="407"/>
        <end position="623"/>
    </location>
</feature>
<evidence type="ECO:0000256" key="4">
    <source>
        <dbReference type="ARBA" id="ARBA00023012"/>
    </source>
</evidence>
<reference evidence="10" key="2">
    <citation type="submission" date="2020-09" db="EMBL/GenBank/DDBJ databases">
        <authorList>
            <person name="Sun Q."/>
            <person name="Kim S."/>
        </authorList>
    </citation>
    <scope>NUCLEOTIDE SEQUENCE</scope>
    <source>
        <strain evidence="10">KCTC 22169</strain>
    </source>
</reference>
<proteinExistence type="predicted"/>
<organism evidence="10 11">
    <name type="scientific">Saccharospirillum salsuginis</name>
    <dbReference type="NCBI Taxonomy" id="418750"/>
    <lineage>
        <taxon>Bacteria</taxon>
        <taxon>Pseudomonadati</taxon>
        <taxon>Pseudomonadota</taxon>
        <taxon>Gammaproteobacteria</taxon>
        <taxon>Oceanospirillales</taxon>
        <taxon>Saccharospirillaceae</taxon>
        <taxon>Saccharospirillum</taxon>
    </lineage>
</organism>
<feature type="modified residue" description="4-aspartylphosphate" evidence="5">
    <location>
        <position position="696"/>
    </location>
</feature>
<dbReference type="Gene3D" id="3.40.50.2300">
    <property type="match status" value="1"/>
</dbReference>
<comment type="catalytic activity">
    <reaction evidence="1">
        <text>ATP + protein L-histidine = ADP + protein N-phospho-L-histidine.</text>
        <dbReference type="EC" id="2.7.13.3"/>
    </reaction>
</comment>
<evidence type="ECO:0000256" key="3">
    <source>
        <dbReference type="ARBA" id="ARBA00022553"/>
    </source>
</evidence>
<dbReference type="Gene3D" id="2.60.40.2380">
    <property type="match status" value="1"/>
</dbReference>
<dbReference type="Pfam" id="PF07696">
    <property type="entry name" value="7TMR-DISMED2"/>
    <property type="match status" value="1"/>
</dbReference>
<dbReference type="PANTHER" id="PTHR45339">
    <property type="entry name" value="HYBRID SIGNAL TRANSDUCTION HISTIDINE KINASE J"/>
    <property type="match status" value="1"/>
</dbReference>
<dbReference type="PROSITE" id="PS50109">
    <property type="entry name" value="HIS_KIN"/>
    <property type="match status" value="1"/>
</dbReference>
<dbReference type="InterPro" id="IPR003594">
    <property type="entry name" value="HATPase_dom"/>
</dbReference>
<keyword evidence="10" id="KW-0418">Kinase</keyword>
<dbReference type="SMART" id="SM00387">
    <property type="entry name" value="HATPase_c"/>
    <property type="match status" value="1"/>
</dbReference>
<dbReference type="Proteomes" id="UP000626148">
    <property type="component" value="Unassembled WGS sequence"/>
</dbReference>
<evidence type="ECO:0000256" key="5">
    <source>
        <dbReference type="PROSITE-ProRule" id="PRU00169"/>
    </source>
</evidence>
<evidence type="ECO:0000256" key="2">
    <source>
        <dbReference type="ARBA" id="ARBA00012438"/>
    </source>
</evidence>
<dbReference type="SMART" id="SM00448">
    <property type="entry name" value="REC"/>
    <property type="match status" value="1"/>
</dbReference>
<dbReference type="SUPFAM" id="SSF52172">
    <property type="entry name" value="CheY-like"/>
    <property type="match status" value="1"/>
</dbReference>
<dbReference type="Pfam" id="PF02518">
    <property type="entry name" value="HATPase_c"/>
    <property type="match status" value="1"/>
</dbReference>
<evidence type="ECO:0000256" key="7">
    <source>
        <dbReference type="SAM" id="SignalP"/>
    </source>
</evidence>
<evidence type="ECO:0000256" key="6">
    <source>
        <dbReference type="SAM" id="Phobius"/>
    </source>
</evidence>
<dbReference type="CDD" id="cd17546">
    <property type="entry name" value="REC_hyHK_CKI1_RcsC-like"/>
    <property type="match status" value="1"/>
</dbReference>
<dbReference type="PROSITE" id="PS51257">
    <property type="entry name" value="PROKAR_LIPOPROTEIN"/>
    <property type="match status" value="1"/>
</dbReference>
<feature type="transmembrane region" description="Helical" evidence="6">
    <location>
        <begin position="248"/>
        <end position="265"/>
    </location>
</feature>
<dbReference type="InterPro" id="IPR036097">
    <property type="entry name" value="HisK_dim/P_sf"/>
</dbReference>
<dbReference type="PANTHER" id="PTHR45339:SF1">
    <property type="entry name" value="HYBRID SIGNAL TRANSDUCTION HISTIDINE KINASE J"/>
    <property type="match status" value="1"/>
</dbReference>
<dbReference type="InterPro" id="IPR011006">
    <property type="entry name" value="CheY-like_superfamily"/>
</dbReference>
<evidence type="ECO:0000259" key="9">
    <source>
        <dbReference type="PROSITE" id="PS50110"/>
    </source>
</evidence>
<sequence length="782" mass="87293">MIKRLPLLALLWLTFQACADSPILLNQDEFRRNVLPHADYLFDSDNAFSVYQLQQEGLANRFAPVHKPLLRNGFFDGAMWLRVPVTNPDGQARTYYFYVDSHANHRIDVFSPKPSGQYSQVRSGAAIPLNQRPEPLGTYVLPVTVQPGTQMLFLKLQSLDPLNTAVLLMDNRSLNLMLASEIAVHSALLALQVLLLVLTITCLVRHHHMALVWATLFNLGLIAFNLGWNGLTSFLLPTLSYVDIHARNAGGLLTVVALAGLLVNVREDRVPAWLRESLTWILRALGVLCAVALLPFAVSLSPILLTLIPILLLLTGSLWIYQRERSPHDHWLLAGFGGTVLLYLLLTVASLGLMRSVSFHAAILHAVSLVAMVAVSWAAYRFVRQKDSRLAVDGLNLPSLHWPLLRKLNHEMRGPINGVLGMAELLQDTSLSAHQQEYVNTVQAAGFSLLRQADQLQNLVRIGLNRLPDSEDEFDLYDLLEDAIQPYSRLAHAKQLELVMDVAPELPTRYQGNAQIIAQIISNLLDNALNYTDSGEVLIQVKPWNNQRVRFSVTDTGPGLPKELKNTLFDFPAAPSEEPLSPREVRLGLPITRVLVGLLGGQLSFSSELRMGTTFWIDLPLEEVSETGGVDDYSTQDLDQIRLMVVDDNLTCRKVIEHLGMSWGMDVFSMSNGQSALANLHNEYHKGSPIDVLVLDQNMPGMTGTELAERIRSDDALNRDIVIIMLTGVDVGHVDLDETRLNIQYLLTKPVSGRALRQTLMQAMPDILNNREHHHVKKSFFY</sequence>
<feature type="domain" description="Response regulatory" evidence="9">
    <location>
        <begin position="642"/>
        <end position="764"/>
    </location>
</feature>
<evidence type="ECO:0000259" key="8">
    <source>
        <dbReference type="PROSITE" id="PS50109"/>
    </source>
</evidence>
<comment type="caution">
    <text evidence="10">The sequence shown here is derived from an EMBL/GenBank/DDBJ whole genome shotgun (WGS) entry which is preliminary data.</text>
</comment>
<dbReference type="EMBL" id="BMXR01000002">
    <property type="protein sequence ID" value="GGX46490.1"/>
    <property type="molecule type" value="Genomic_DNA"/>
</dbReference>
<protein>
    <recommendedName>
        <fullName evidence="2">histidine kinase</fullName>
        <ecNumber evidence="2">2.7.13.3</ecNumber>
    </recommendedName>
</protein>
<dbReference type="CDD" id="cd00082">
    <property type="entry name" value="HisKA"/>
    <property type="match status" value="1"/>
</dbReference>
<feature type="transmembrane region" description="Helical" evidence="6">
    <location>
        <begin position="182"/>
        <end position="203"/>
    </location>
</feature>
<dbReference type="PROSITE" id="PS50110">
    <property type="entry name" value="RESPONSE_REGULATORY"/>
    <property type="match status" value="1"/>
</dbReference>
<dbReference type="InterPro" id="IPR005467">
    <property type="entry name" value="His_kinase_dom"/>
</dbReference>
<feature type="chain" id="PRO_5038054500" description="histidine kinase" evidence="7">
    <location>
        <begin position="20"/>
        <end position="782"/>
    </location>
</feature>
<keyword evidence="4" id="KW-0902">Two-component regulatory system</keyword>
<dbReference type="InterPro" id="IPR011622">
    <property type="entry name" value="7TMR_DISM_rcpt_extracell_dom2"/>
</dbReference>
<dbReference type="SUPFAM" id="SSF47384">
    <property type="entry name" value="Homodimeric domain of signal transducing histidine kinase"/>
    <property type="match status" value="1"/>
</dbReference>
<dbReference type="PRINTS" id="PR00344">
    <property type="entry name" value="BCTRLSENSOR"/>
</dbReference>
<dbReference type="Pfam" id="PF00512">
    <property type="entry name" value="HisKA"/>
    <property type="match status" value="1"/>
</dbReference>
<dbReference type="InterPro" id="IPR001789">
    <property type="entry name" value="Sig_transdc_resp-reg_receiver"/>
</dbReference>
<dbReference type="InterPro" id="IPR004358">
    <property type="entry name" value="Sig_transdc_His_kin-like_C"/>
</dbReference>
<dbReference type="GO" id="GO:0000155">
    <property type="term" value="F:phosphorelay sensor kinase activity"/>
    <property type="evidence" value="ECO:0007669"/>
    <property type="project" value="InterPro"/>
</dbReference>
<feature type="signal peptide" evidence="7">
    <location>
        <begin position="1"/>
        <end position="19"/>
    </location>
</feature>
<keyword evidence="10" id="KW-0808">Transferase</keyword>
<keyword evidence="3 5" id="KW-0597">Phosphoprotein</keyword>
<gene>
    <name evidence="10" type="ORF">GCM10007392_11980</name>
</gene>